<feature type="transmembrane region" description="Helical" evidence="1">
    <location>
        <begin position="181"/>
        <end position="202"/>
    </location>
</feature>
<feature type="transmembrane region" description="Helical" evidence="1">
    <location>
        <begin position="83"/>
        <end position="101"/>
    </location>
</feature>
<evidence type="ECO:0000313" key="3">
    <source>
        <dbReference type="Proteomes" id="UP000190044"/>
    </source>
</evidence>
<sequence length="228" mass="24049">MLEPQSAIGDDELETGLRRLIIEALFSNATAALTTGVVLTAFALHLGANNATIGLLAALPFLAQLAQVPAIALVERIRQRKRIAVLSSVAGRSMLAVMAFAPFAGALALPVLVAATLILCFFGAIGGCAWNSWMRDLAPEDRIGRIFARRTIYATLTTLLAGLGAAVALEWTPERSAMRDFAFAGLYVLGCAAGLFSAWIVARMPEPRMPDIASAGRGLAEELIAAAR</sequence>
<organism evidence="2 3">
    <name type="scientific">Sphingopyxis flava</name>
    <dbReference type="NCBI Taxonomy" id="1507287"/>
    <lineage>
        <taxon>Bacteria</taxon>
        <taxon>Pseudomonadati</taxon>
        <taxon>Pseudomonadota</taxon>
        <taxon>Alphaproteobacteria</taxon>
        <taxon>Sphingomonadales</taxon>
        <taxon>Sphingomonadaceae</taxon>
        <taxon>Sphingopyxis</taxon>
    </lineage>
</organism>
<keyword evidence="3" id="KW-1185">Reference proteome</keyword>
<dbReference type="Proteomes" id="UP000190044">
    <property type="component" value="Unassembled WGS sequence"/>
</dbReference>
<keyword evidence="1" id="KW-0472">Membrane</keyword>
<evidence type="ECO:0000313" key="2">
    <source>
        <dbReference type="EMBL" id="SKB73492.1"/>
    </source>
</evidence>
<name>A0A1T5DP43_9SPHN</name>
<reference evidence="3" key="1">
    <citation type="submission" date="2017-02" db="EMBL/GenBank/DDBJ databases">
        <authorList>
            <person name="Varghese N."/>
            <person name="Submissions S."/>
        </authorList>
    </citation>
    <scope>NUCLEOTIDE SEQUENCE [LARGE SCALE GENOMIC DNA]</scope>
    <source>
        <strain evidence="3">R11H</strain>
    </source>
</reference>
<evidence type="ECO:0000256" key="1">
    <source>
        <dbReference type="SAM" id="Phobius"/>
    </source>
</evidence>
<dbReference type="PANTHER" id="PTHR23526:SF2">
    <property type="entry name" value="MAJOR FACILITATOR SUPERFAMILY (MFS) PROFILE DOMAIN-CONTAINING PROTEIN"/>
    <property type="match status" value="1"/>
</dbReference>
<dbReference type="SUPFAM" id="SSF103473">
    <property type="entry name" value="MFS general substrate transporter"/>
    <property type="match status" value="1"/>
</dbReference>
<dbReference type="RefSeq" id="WP_079639183.1">
    <property type="nucleotide sequence ID" value="NZ_FUYP01000015.1"/>
</dbReference>
<dbReference type="Gene3D" id="1.20.1250.20">
    <property type="entry name" value="MFS general substrate transporter like domains"/>
    <property type="match status" value="1"/>
</dbReference>
<dbReference type="EMBL" id="FUYP01000015">
    <property type="protein sequence ID" value="SKB73492.1"/>
    <property type="molecule type" value="Genomic_DNA"/>
</dbReference>
<protein>
    <recommendedName>
        <fullName evidence="4">Major Facilitator Superfamily protein</fullName>
    </recommendedName>
</protein>
<gene>
    <name evidence="2" type="ORF">SAMN06295937_1015102</name>
</gene>
<dbReference type="OrthoDB" id="9772882at2"/>
<dbReference type="InterPro" id="IPR052528">
    <property type="entry name" value="Sugar_transport-like"/>
</dbReference>
<accession>A0A1T5DP43</accession>
<keyword evidence="1" id="KW-1133">Transmembrane helix</keyword>
<keyword evidence="1" id="KW-0812">Transmembrane</keyword>
<dbReference type="PANTHER" id="PTHR23526">
    <property type="entry name" value="INTEGRAL MEMBRANE TRANSPORT PROTEIN-RELATED"/>
    <property type="match status" value="1"/>
</dbReference>
<feature type="transmembrane region" description="Helical" evidence="1">
    <location>
        <begin position="151"/>
        <end position="169"/>
    </location>
</feature>
<dbReference type="InterPro" id="IPR036259">
    <property type="entry name" value="MFS_trans_sf"/>
</dbReference>
<feature type="transmembrane region" description="Helical" evidence="1">
    <location>
        <begin position="25"/>
        <end position="47"/>
    </location>
</feature>
<feature type="transmembrane region" description="Helical" evidence="1">
    <location>
        <begin position="53"/>
        <end position="74"/>
    </location>
</feature>
<feature type="transmembrane region" description="Helical" evidence="1">
    <location>
        <begin position="107"/>
        <end position="130"/>
    </location>
</feature>
<evidence type="ECO:0008006" key="4">
    <source>
        <dbReference type="Google" id="ProtNLM"/>
    </source>
</evidence>
<dbReference type="AlphaFoldDB" id="A0A1T5DP43"/>
<proteinExistence type="predicted"/>